<dbReference type="EMBL" id="JAPZBQ010000005">
    <property type="protein sequence ID" value="KAJ5328553.1"/>
    <property type="molecule type" value="Genomic_DNA"/>
</dbReference>
<name>A0A9W9QAQ9_PENBR</name>
<reference evidence="1" key="1">
    <citation type="submission" date="2022-12" db="EMBL/GenBank/DDBJ databases">
        <authorList>
            <person name="Petersen C."/>
        </authorList>
    </citation>
    <scope>NUCLEOTIDE SEQUENCE</scope>
    <source>
        <strain evidence="1">IBT 35673</strain>
    </source>
</reference>
<sequence length="98" mass="10930">MTEGFTRYKTPPPSDVIIVYDRPSLNDLTKVYPETCLYDENGGYYMKTMDGHAIAITADDLCEELDKTIAEADAFRAAHEAKCEGCEYCNGSMCIEKA</sequence>
<gene>
    <name evidence="1" type="ORF">N7452_008943</name>
</gene>
<reference evidence="1" key="2">
    <citation type="journal article" date="2023" name="IMA Fungus">
        <title>Comparative genomic study of the Penicillium genus elucidates a diverse pangenome and 15 lateral gene transfer events.</title>
        <authorList>
            <person name="Petersen C."/>
            <person name="Sorensen T."/>
            <person name="Nielsen M.R."/>
            <person name="Sondergaard T.E."/>
            <person name="Sorensen J.L."/>
            <person name="Fitzpatrick D.A."/>
            <person name="Frisvad J.C."/>
            <person name="Nielsen K.L."/>
        </authorList>
    </citation>
    <scope>NUCLEOTIDE SEQUENCE</scope>
    <source>
        <strain evidence="1">IBT 35673</strain>
    </source>
</reference>
<accession>A0A9W9QAQ9</accession>
<evidence type="ECO:0000313" key="1">
    <source>
        <dbReference type="EMBL" id="KAJ5328553.1"/>
    </source>
</evidence>
<proteinExistence type="predicted"/>
<comment type="caution">
    <text evidence="1">The sequence shown here is derived from an EMBL/GenBank/DDBJ whole genome shotgun (WGS) entry which is preliminary data.</text>
</comment>
<dbReference type="AlphaFoldDB" id="A0A9W9QAQ9"/>
<evidence type="ECO:0000313" key="2">
    <source>
        <dbReference type="Proteomes" id="UP001147695"/>
    </source>
</evidence>
<protein>
    <submittedName>
        <fullName evidence="1">Uncharacterized protein</fullName>
    </submittedName>
</protein>
<organism evidence="1 2">
    <name type="scientific">Penicillium brevicompactum</name>
    <dbReference type="NCBI Taxonomy" id="5074"/>
    <lineage>
        <taxon>Eukaryota</taxon>
        <taxon>Fungi</taxon>
        <taxon>Dikarya</taxon>
        <taxon>Ascomycota</taxon>
        <taxon>Pezizomycotina</taxon>
        <taxon>Eurotiomycetes</taxon>
        <taxon>Eurotiomycetidae</taxon>
        <taxon>Eurotiales</taxon>
        <taxon>Aspergillaceae</taxon>
        <taxon>Penicillium</taxon>
    </lineage>
</organism>
<dbReference type="Proteomes" id="UP001147695">
    <property type="component" value="Unassembled WGS sequence"/>
</dbReference>